<gene>
    <name evidence="1" type="ORF">MSAN_00308800</name>
</gene>
<dbReference type="InterPro" id="IPR032675">
    <property type="entry name" value="LRR_dom_sf"/>
</dbReference>
<dbReference type="SUPFAM" id="SSF52047">
    <property type="entry name" value="RNI-like"/>
    <property type="match status" value="1"/>
</dbReference>
<dbReference type="Gene3D" id="3.80.10.10">
    <property type="entry name" value="Ribonuclease Inhibitor"/>
    <property type="match status" value="1"/>
</dbReference>
<evidence type="ECO:0000313" key="1">
    <source>
        <dbReference type="EMBL" id="KAF7374259.1"/>
    </source>
</evidence>
<name>A0A8H7DG75_9AGAR</name>
<dbReference type="EMBL" id="JACAZH010000002">
    <property type="protein sequence ID" value="KAF7374259.1"/>
    <property type="molecule type" value="Genomic_DNA"/>
</dbReference>
<sequence length="495" mass="55698">MLDSVFSSTAPPPFIPIEAREEWLSSSNWVERLHSLHRAAVRLDALRDSAHVGSVHSWNFSAGKFRLPSTAYVQHIGLITVTYARLLKTFSTTLRLYHNLRSLRLEAFVIDAPFRQTLSELVRLDNLALYGCDIVARNGFVISLRSFTISAEDSMACIAKEPREPIRLASPESLHTLHLGAPGETPSLLTAFRRAQYSHLTTLLLERLSDLEMFLAFLTQCPGLEVLKITTVDPDIIVSLLQYTLSPETIPALRDLTVRQEILGFFSSNRPIDTVTILGSLASTHASSPIGHFPPTILNDLLKASVPLISLSIPETSPTLELLTAITSLFPQLKQLSIRLTQPTLFRRSLTRCCRGCEVSVDKRCPILRDADVFRDIPQDDLSDAEDEKPPPSMTLVRIPKELEISSLTNFHKIVNWICTGAGSLPQSIEVLRFLWDEDCYVPDFSREREHQVIATLTHLYAHLRKFQRGPSWLWTREGAVWRQIGTDSYIQAVL</sequence>
<reference evidence="1" key="1">
    <citation type="submission" date="2020-05" db="EMBL/GenBank/DDBJ databases">
        <title>Mycena genomes resolve the evolution of fungal bioluminescence.</title>
        <authorList>
            <person name="Tsai I.J."/>
        </authorList>
    </citation>
    <scope>NUCLEOTIDE SEQUENCE</scope>
    <source>
        <strain evidence="1">160909Yilan</strain>
    </source>
</reference>
<protein>
    <submittedName>
        <fullName evidence="1">Uncharacterized protein</fullName>
    </submittedName>
</protein>
<dbReference type="AlphaFoldDB" id="A0A8H7DG75"/>
<organism evidence="1 2">
    <name type="scientific">Mycena sanguinolenta</name>
    <dbReference type="NCBI Taxonomy" id="230812"/>
    <lineage>
        <taxon>Eukaryota</taxon>
        <taxon>Fungi</taxon>
        <taxon>Dikarya</taxon>
        <taxon>Basidiomycota</taxon>
        <taxon>Agaricomycotina</taxon>
        <taxon>Agaricomycetes</taxon>
        <taxon>Agaricomycetidae</taxon>
        <taxon>Agaricales</taxon>
        <taxon>Marasmiineae</taxon>
        <taxon>Mycenaceae</taxon>
        <taxon>Mycena</taxon>
    </lineage>
</organism>
<comment type="caution">
    <text evidence="1">The sequence shown here is derived from an EMBL/GenBank/DDBJ whole genome shotgun (WGS) entry which is preliminary data.</text>
</comment>
<keyword evidence="2" id="KW-1185">Reference proteome</keyword>
<dbReference type="OrthoDB" id="2663687at2759"/>
<accession>A0A8H7DG75</accession>
<proteinExistence type="predicted"/>
<dbReference type="Proteomes" id="UP000623467">
    <property type="component" value="Unassembled WGS sequence"/>
</dbReference>
<evidence type="ECO:0000313" key="2">
    <source>
        <dbReference type="Proteomes" id="UP000623467"/>
    </source>
</evidence>